<proteinExistence type="predicted"/>
<feature type="transmembrane region" description="Helical" evidence="1">
    <location>
        <begin position="228"/>
        <end position="251"/>
    </location>
</feature>
<evidence type="ECO:0000313" key="3">
    <source>
        <dbReference type="EMBL" id="KAF7416277.1"/>
    </source>
</evidence>
<dbReference type="Pfam" id="PF20152">
    <property type="entry name" value="DUF6534"/>
    <property type="match status" value="1"/>
</dbReference>
<sequence length="392" mass="43461">MDVLTESDSAVILELSDRLGEILPSSKNLIFTIHNTHASNQRYDRRDMSTRSPPAQHMFDPAPPPTELGTITNFSPISGPLVLAFMLSYMFYGVSIVQIFFYHVHYPKDTFQVKVLAWFVFILETATTVITGVLAWSMFGSGFDNPLSFREIDPVMATFPFINGILASIVQNLLSWRIHKLTSVIWLPAIISCTSLAGCFFSFFYGIRICQIGLHFDSPIKVSKYVDAWIACSATSDIFATTALVTILLRSASKSGFKTSNKIIVALVKFTIETGLITATWAVIQLILWTTQLAAISFLGIARLYSNWLLVTLNSRHYIASSGQVITSGHTFLRPGPLRRTDLARIDVADGRSIVHHLGTGVHVSTTTEVKEDREMDITSILPPSEMTDASI</sequence>
<organism evidence="3 4">
    <name type="scientific">Pleurotus ostreatus</name>
    <name type="common">Oyster mushroom</name>
    <name type="synonym">White-rot fungus</name>
    <dbReference type="NCBI Taxonomy" id="5322"/>
    <lineage>
        <taxon>Eukaryota</taxon>
        <taxon>Fungi</taxon>
        <taxon>Dikarya</taxon>
        <taxon>Basidiomycota</taxon>
        <taxon>Agaricomycotina</taxon>
        <taxon>Agaricomycetes</taxon>
        <taxon>Agaricomycetidae</taxon>
        <taxon>Agaricales</taxon>
        <taxon>Pleurotineae</taxon>
        <taxon>Pleurotaceae</taxon>
        <taxon>Pleurotus</taxon>
    </lineage>
</organism>
<feature type="transmembrane region" description="Helical" evidence="1">
    <location>
        <begin position="156"/>
        <end position="174"/>
    </location>
</feature>
<feature type="transmembrane region" description="Helical" evidence="1">
    <location>
        <begin position="115"/>
        <end position="136"/>
    </location>
</feature>
<dbReference type="PANTHER" id="PTHR40465">
    <property type="entry name" value="CHROMOSOME 1, WHOLE GENOME SHOTGUN SEQUENCE"/>
    <property type="match status" value="1"/>
</dbReference>
<feature type="transmembrane region" description="Helical" evidence="1">
    <location>
        <begin position="263"/>
        <end position="287"/>
    </location>
</feature>
<dbReference type="OrthoDB" id="2536347at2759"/>
<feature type="transmembrane region" description="Helical" evidence="1">
    <location>
        <begin position="186"/>
        <end position="208"/>
    </location>
</feature>
<dbReference type="EMBL" id="JACETU010000011">
    <property type="protein sequence ID" value="KAF7416277.1"/>
    <property type="molecule type" value="Genomic_DNA"/>
</dbReference>
<protein>
    <recommendedName>
        <fullName evidence="2">DUF6534 domain-containing protein</fullName>
    </recommendedName>
</protein>
<dbReference type="AlphaFoldDB" id="A0A8H7DLS6"/>
<dbReference type="VEuPathDB" id="FungiDB:PC9H_002542"/>
<dbReference type="Proteomes" id="UP000623687">
    <property type="component" value="Unassembled WGS sequence"/>
</dbReference>
<name>A0A8H7DLS6_PLEOS</name>
<evidence type="ECO:0000259" key="2">
    <source>
        <dbReference type="Pfam" id="PF20152"/>
    </source>
</evidence>
<keyword evidence="1" id="KW-0812">Transmembrane</keyword>
<feature type="transmembrane region" description="Helical" evidence="1">
    <location>
        <begin position="293"/>
        <end position="311"/>
    </location>
</feature>
<keyword evidence="1" id="KW-0472">Membrane</keyword>
<feature type="transmembrane region" description="Helical" evidence="1">
    <location>
        <begin position="81"/>
        <end position="103"/>
    </location>
</feature>
<dbReference type="RefSeq" id="XP_036625824.1">
    <property type="nucleotide sequence ID" value="XM_036772178.1"/>
</dbReference>
<dbReference type="GeneID" id="59372383"/>
<dbReference type="InterPro" id="IPR045339">
    <property type="entry name" value="DUF6534"/>
</dbReference>
<keyword evidence="1" id="KW-1133">Transmembrane helix</keyword>
<comment type="caution">
    <text evidence="3">The sequence shown here is derived from an EMBL/GenBank/DDBJ whole genome shotgun (WGS) entry which is preliminary data.</text>
</comment>
<dbReference type="PANTHER" id="PTHR40465:SF1">
    <property type="entry name" value="DUF6534 DOMAIN-CONTAINING PROTEIN"/>
    <property type="match status" value="1"/>
</dbReference>
<keyword evidence="4" id="KW-1185">Reference proteome</keyword>
<accession>A0A8H7DLS6</accession>
<gene>
    <name evidence="3" type="ORF">PC9H_002542</name>
</gene>
<evidence type="ECO:0000313" key="4">
    <source>
        <dbReference type="Proteomes" id="UP000623687"/>
    </source>
</evidence>
<evidence type="ECO:0000256" key="1">
    <source>
        <dbReference type="SAM" id="Phobius"/>
    </source>
</evidence>
<feature type="domain" description="DUF6534" evidence="2">
    <location>
        <begin position="233"/>
        <end position="318"/>
    </location>
</feature>
<reference evidence="3" key="1">
    <citation type="submission" date="2019-07" db="EMBL/GenBank/DDBJ databases">
        <authorList>
            <person name="Palmer J.M."/>
        </authorList>
    </citation>
    <scope>NUCLEOTIDE SEQUENCE</scope>
    <source>
        <strain evidence="3">PC9</strain>
    </source>
</reference>